<evidence type="ECO:0000256" key="1">
    <source>
        <dbReference type="ARBA" id="ARBA00004651"/>
    </source>
</evidence>
<keyword evidence="2 5" id="KW-0812">Transmembrane</keyword>
<evidence type="ECO:0000313" key="8">
    <source>
        <dbReference type="Proteomes" id="UP000295511"/>
    </source>
</evidence>
<feature type="transmembrane region" description="Helical" evidence="5">
    <location>
        <begin position="173"/>
        <end position="192"/>
    </location>
</feature>
<dbReference type="InterPro" id="IPR020846">
    <property type="entry name" value="MFS_dom"/>
</dbReference>
<evidence type="ECO:0000313" key="7">
    <source>
        <dbReference type="EMBL" id="TDF87695.1"/>
    </source>
</evidence>
<keyword evidence="8" id="KW-1185">Reference proteome</keyword>
<dbReference type="PANTHER" id="PTHR23521:SF3">
    <property type="entry name" value="MFS TRANSPORTER"/>
    <property type="match status" value="1"/>
</dbReference>
<dbReference type="GO" id="GO:0005886">
    <property type="term" value="C:plasma membrane"/>
    <property type="evidence" value="ECO:0007669"/>
    <property type="project" value="UniProtKB-SubCell"/>
</dbReference>
<comment type="caution">
    <text evidence="7">The sequence shown here is derived from an EMBL/GenBank/DDBJ whole genome shotgun (WGS) entry which is preliminary data.</text>
</comment>
<feature type="transmembrane region" description="Helical" evidence="5">
    <location>
        <begin position="225"/>
        <end position="245"/>
    </location>
</feature>
<feature type="transmembrane region" description="Helical" evidence="5">
    <location>
        <begin position="142"/>
        <end position="167"/>
    </location>
</feature>
<dbReference type="AlphaFoldDB" id="A0A4R5K5P1"/>
<dbReference type="SUPFAM" id="SSF103473">
    <property type="entry name" value="MFS general substrate transporter"/>
    <property type="match status" value="1"/>
</dbReference>
<evidence type="ECO:0000256" key="3">
    <source>
        <dbReference type="ARBA" id="ARBA00022989"/>
    </source>
</evidence>
<protein>
    <submittedName>
        <fullName evidence="7">MFS transporter</fullName>
    </submittedName>
</protein>
<dbReference type="InterPro" id="IPR036259">
    <property type="entry name" value="MFS_trans_sf"/>
</dbReference>
<dbReference type="Gene3D" id="1.20.1250.20">
    <property type="entry name" value="MFS general substrate transporter like domains"/>
    <property type="match status" value="2"/>
</dbReference>
<dbReference type="PANTHER" id="PTHR23521">
    <property type="entry name" value="TRANSPORTER MFS SUPERFAMILY"/>
    <property type="match status" value="1"/>
</dbReference>
<dbReference type="EMBL" id="SMRU01000050">
    <property type="protein sequence ID" value="TDF87695.1"/>
    <property type="molecule type" value="Genomic_DNA"/>
</dbReference>
<dbReference type="Pfam" id="PF07690">
    <property type="entry name" value="MFS_1"/>
    <property type="match status" value="1"/>
</dbReference>
<dbReference type="OrthoDB" id="9781976at2"/>
<feature type="transmembrane region" description="Helical" evidence="5">
    <location>
        <begin position="111"/>
        <end position="130"/>
    </location>
</feature>
<gene>
    <name evidence="7" type="ORF">E1809_24545</name>
</gene>
<feature type="transmembrane region" description="Helical" evidence="5">
    <location>
        <begin position="349"/>
        <end position="367"/>
    </location>
</feature>
<accession>A0A4R5K5P1</accession>
<sequence>MTLQQETLPIPRKRSRTTSIALILLCQVLTLAVWFASTAALPSIATLEPISGPRMAAMTSILQVGFVLGALLSALLNLSDRFDPRNFFAISAAAAAATTAALLVVQPVGNMALILRFATGISLAGIYPVGMRMVASWAKHDLGKLVGLLVGALTIGSALPHLFTIGAAWDWKLVYAVSSVAALSAAGLVKLVQLGPGFTRAQRFDPHVAKAAWLKRPIRLANMGYLGHMWELYAMWAWIGAFFRASLHARGIDQPGLAPAATFLVIAAGALGAMLGGRLADRYGRTAVTIWSMAISGACALSVGWLFGGPPLLILAVAVVWGISIIADSAQFSACVVELSPPESVGTMLTIQICLGFAVTLVTIQSMDFVVSSFGWGIGFTMLAAGPLFGCFAMWLLRRDPASHTLANGKK</sequence>
<dbReference type="RefSeq" id="WP_133206865.1">
    <property type="nucleotide sequence ID" value="NZ_SMRU01000050.1"/>
</dbReference>
<feature type="domain" description="Major facilitator superfamily (MFS) profile" evidence="6">
    <location>
        <begin position="16"/>
        <end position="402"/>
    </location>
</feature>
<feature type="transmembrane region" description="Helical" evidence="5">
    <location>
        <begin position="20"/>
        <end position="44"/>
    </location>
</feature>
<feature type="transmembrane region" description="Helical" evidence="5">
    <location>
        <begin position="56"/>
        <end position="75"/>
    </location>
</feature>
<reference evidence="7 8" key="1">
    <citation type="submission" date="2019-03" db="EMBL/GenBank/DDBJ databases">
        <title>Whole genome sequence of Arthrobacter sp JH1-1.</title>
        <authorList>
            <person name="Trinh H.N."/>
        </authorList>
    </citation>
    <scope>NUCLEOTIDE SEQUENCE [LARGE SCALE GENOMIC DNA]</scope>
    <source>
        <strain evidence="7 8">JH1-1</strain>
    </source>
</reference>
<feature type="transmembrane region" description="Helical" evidence="5">
    <location>
        <begin position="87"/>
        <end position="105"/>
    </location>
</feature>
<dbReference type="InterPro" id="IPR011701">
    <property type="entry name" value="MFS"/>
</dbReference>
<proteinExistence type="predicted"/>
<evidence type="ECO:0000259" key="6">
    <source>
        <dbReference type="PROSITE" id="PS50850"/>
    </source>
</evidence>
<comment type="subcellular location">
    <subcellularLocation>
        <location evidence="1">Cell membrane</location>
        <topology evidence="1">Multi-pass membrane protein</topology>
    </subcellularLocation>
</comment>
<feature type="transmembrane region" description="Helical" evidence="5">
    <location>
        <begin position="257"/>
        <end position="276"/>
    </location>
</feature>
<evidence type="ECO:0000256" key="2">
    <source>
        <dbReference type="ARBA" id="ARBA00022692"/>
    </source>
</evidence>
<dbReference type="PROSITE" id="PS50850">
    <property type="entry name" value="MFS"/>
    <property type="match status" value="1"/>
</dbReference>
<evidence type="ECO:0000256" key="4">
    <source>
        <dbReference type="ARBA" id="ARBA00023136"/>
    </source>
</evidence>
<keyword evidence="4 5" id="KW-0472">Membrane</keyword>
<evidence type="ECO:0000256" key="5">
    <source>
        <dbReference type="SAM" id="Phobius"/>
    </source>
</evidence>
<feature type="transmembrane region" description="Helical" evidence="5">
    <location>
        <begin position="373"/>
        <end position="397"/>
    </location>
</feature>
<name>A0A4R5K5P1_9MICC</name>
<feature type="transmembrane region" description="Helical" evidence="5">
    <location>
        <begin position="313"/>
        <end position="337"/>
    </location>
</feature>
<organism evidence="7 8">
    <name type="scientific">Arthrobacter terricola</name>
    <dbReference type="NCBI Taxonomy" id="2547396"/>
    <lineage>
        <taxon>Bacteria</taxon>
        <taxon>Bacillati</taxon>
        <taxon>Actinomycetota</taxon>
        <taxon>Actinomycetes</taxon>
        <taxon>Micrococcales</taxon>
        <taxon>Micrococcaceae</taxon>
        <taxon>Arthrobacter</taxon>
    </lineage>
</organism>
<dbReference type="GO" id="GO:0022857">
    <property type="term" value="F:transmembrane transporter activity"/>
    <property type="evidence" value="ECO:0007669"/>
    <property type="project" value="InterPro"/>
</dbReference>
<keyword evidence="3 5" id="KW-1133">Transmembrane helix</keyword>
<dbReference type="Proteomes" id="UP000295511">
    <property type="component" value="Unassembled WGS sequence"/>
</dbReference>